<dbReference type="InterPro" id="IPR038408">
    <property type="entry name" value="GNK2_sf"/>
</dbReference>
<gene>
    <name evidence="5" type="ORF">F3Y22_tig00110187pilonHSYRG00270</name>
</gene>
<protein>
    <submittedName>
        <fullName evidence="5">Detected protein of confused Function</fullName>
    </submittedName>
</protein>
<comment type="caution">
    <text evidence="5">The sequence shown here is derived from an EMBL/GenBank/DDBJ whole genome shotgun (WGS) entry which is preliminary data.</text>
</comment>
<dbReference type="PANTHER" id="PTHR32099">
    <property type="entry name" value="CYSTEINE-RICH REPEAT SECRETORY PROTEIN"/>
    <property type="match status" value="1"/>
</dbReference>
<feature type="domain" description="Gnk2-homologous" evidence="4">
    <location>
        <begin position="81"/>
        <end position="188"/>
    </location>
</feature>
<keyword evidence="1" id="KW-0732">Signal</keyword>
<evidence type="ECO:0000256" key="3">
    <source>
        <dbReference type="SAM" id="MobiDB-lite"/>
    </source>
</evidence>
<proteinExistence type="predicted"/>
<evidence type="ECO:0000256" key="2">
    <source>
        <dbReference type="ARBA" id="ARBA00022737"/>
    </source>
</evidence>
<evidence type="ECO:0000256" key="1">
    <source>
        <dbReference type="ARBA" id="ARBA00022729"/>
    </source>
</evidence>
<reference evidence="5" key="1">
    <citation type="submission" date="2019-09" db="EMBL/GenBank/DDBJ databases">
        <title>Draft genome information of white flower Hibiscus syriacus.</title>
        <authorList>
            <person name="Kim Y.-M."/>
        </authorList>
    </citation>
    <scope>NUCLEOTIDE SEQUENCE [LARGE SCALE GENOMIC DNA]</scope>
    <source>
        <strain evidence="5">YM2019G1</strain>
    </source>
</reference>
<dbReference type="InterPro" id="IPR002902">
    <property type="entry name" value="GNK2"/>
</dbReference>
<dbReference type="AlphaFoldDB" id="A0A6A3BDK6"/>
<dbReference type="PROSITE" id="PS51473">
    <property type="entry name" value="GNK2"/>
    <property type="match status" value="1"/>
</dbReference>
<organism evidence="5 6">
    <name type="scientific">Hibiscus syriacus</name>
    <name type="common">Rose of Sharon</name>
    <dbReference type="NCBI Taxonomy" id="106335"/>
    <lineage>
        <taxon>Eukaryota</taxon>
        <taxon>Viridiplantae</taxon>
        <taxon>Streptophyta</taxon>
        <taxon>Embryophyta</taxon>
        <taxon>Tracheophyta</taxon>
        <taxon>Spermatophyta</taxon>
        <taxon>Magnoliopsida</taxon>
        <taxon>eudicotyledons</taxon>
        <taxon>Gunneridae</taxon>
        <taxon>Pentapetalae</taxon>
        <taxon>rosids</taxon>
        <taxon>malvids</taxon>
        <taxon>Malvales</taxon>
        <taxon>Malvaceae</taxon>
        <taxon>Malvoideae</taxon>
        <taxon>Hibiscus</taxon>
    </lineage>
</organism>
<feature type="compositionally biased region" description="Pro residues" evidence="3">
    <location>
        <begin position="193"/>
        <end position="211"/>
    </location>
</feature>
<evidence type="ECO:0000313" key="6">
    <source>
        <dbReference type="Proteomes" id="UP000436088"/>
    </source>
</evidence>
<dbReference type="EMBL" id="VEPZ02000867">
    <property type="protein sequence ID" value="KAE8714924.1"/>
    <property type="molecule type" value="Genomic_DNA"/>
</dbReference>
<evidence type="ECO:0000259" key="4">
    <source>
        <dbReference type="PROSITE" id="PS51473"/>
    </source>
</evidence>
<name>A0A6A3BDK6_HIBSY</name>
<keyword evidence="6" id="KW-1185">Reference proteome</keyword>
<accession>A0A6A3BDK6</accession>
<dbReference type="Pfam" id="PF01657">
    <property type="entry name" value="Stress-antifung"/>
    <property type="match status" value="2"/>
</dbReference>
<feature type="region of interest" description="Disordered" evidence="3">
    <location>
        <begin position="192"/>
        <end position="211"/>
    </location>
</feature>
<evidence type="ECO:0000313" key="5">
    <source>
        <dbReference type="EMBL" id="KAE8714924.1"/>
    </source>
</evidence>
<keyword evidence="2" id="KW-0677">Repeat</keyword>
<sequence length="217" mass="23860">MDTQHPVFDDHYLKVYLGADPFFQSRCVNTAGNYTANSTYQANLNTIFSQLTSQTDFNYGFYNLSAGQNSNRVNAIALCRGDRNQNDCNTCLNETISQLGQQCPLYKEVVGCRAASAGPLRKYAADNSTVGLFQRVYALVQFSPDLAEQQCGDCLSVAKNGIGSCCLGRRGCRILRPSCFLRYESDQFYQTPIPLPSTPPPATPPPPPPPPLLLEVI</sequence>
<dbReference type="Gene3D" id="3.30.430.20">
    <property type="entry name" value="Gnk2 domain, C-X8-C-X2-C motif"/>
    <property type="match status" value="2"/>
</dbReference>
<dbReference type="CDD" id="cd23509">
    <property type="entry name" value="Gnk2-like"/>
    <property type="match status" value="1"/>
</dbReference>
<dbReference type="PANTHER" id="PTHR32099:SF51">
    <property type="entry name" value="CYSTEINE-RICH RECEPTOR-LIKE PROTEIN KINASE 25 ISOFORM X1"/>
    <property type="match status" value="1"/>
</dbReference>
<dbReference type="Proteomes" id="UP000436088">
    <property type="component" value="Unassembled WGS sequence"/>
</dbReference>